<proteinExistence type="predicted"/>
<organism evidence="1 2">
    <name type="scientific">Actinokineospora iranica</name>
    <dbReference type="NCBI Taxonomy" id="1271860"/>
    <lineage>
        <taxon>Bacteria</taxon>
        <taxon>Bacillati</taxon>
        <taxon>Actinomycetota</taxon>
        <taxon>Actinomycetes</taxon>
        <taxon>Pseudonocardiales</taxon>
        <taxon>Pseudonocardiaceae</taxon>
        <taxon>Actinokineospora</taxon>
    </lineage>
</organism>
<sequence length="100" mass="10732">MAEYVIPDDIAGVTGIAVPEGERVAVRRMARLLGVSASGYYAHVKRCAETELTPRRQRRADLEGPAVTAFVLDCALVLGSGASNAPFPRRVVAVSYFVPE</sequence>
<protein>
    <recommendedName>
        <fullName evidence="3">Transposase</fullName>
    </recommendedName>
</protein>
<dbReference type="OrthoDB" id="3254719at2"/>
<gene>
    <name evidence="1" type="ORF">SAMN05216174_101482</name>
</gene>
<reference evidence="2" key="1">
    <citation type="submission" date="2016-10" db="EMBL/GenBank/DDBJ databases">
        <authorList>
            <person name="Varghese N."/>
            <person name="Submissions S."/>
        </authorList>
    </citation>
    <scope>NUCLEOTIDE SEQUENCE [LARGE SCALE GENOMIC DNA]</scope>
    <source>
        <strain evidence="2">IBRC-M 10403</strain>
    </source>
</reference>
<evidence type="ECO:0000313" key="1">
    <source>
        <dbReference type="EMBL" id="SDC20055.1"/>
    </source>
</evidence>
<evidence type="ECO:0000313" key="2">
    <source>
        <dbReference type="Proteomes" id="UP000199501"/>
    </source>
</evidence>
<dbReference type="RefSeq" id="WP_091447700.1">
    <property type="nucleotide sequence ID" value="NZ_FMZZ01000001.1"/>
</dbReference>
<dbReference type="Proteomes" id="UP000199501">
    <property type="component" value="Unassembled WGS sequence"/>
</dbReference>
<evidence type="ECO:0008006" key="3">
    <source>
        <dbReference type="Google" id="ProtNLM"/>
    </source>
</evidence>
<name>A0A1G6JNN7_9PSEU</name>
<dbReference type="EMBL" id="FMZZ01000001">
    <property type="protein sequence ID" value="SDC20055.1"/>
    <property type="molecule type" value="Genomic_DNA"/>
</dbReference>
<keyword evidence="2" id="KW-1185">Reference proteome</keyword>
<accession>A0A1G6JNN7</accession>
<dbReference type="AlphaFoldDB" id="A0A1G6JNN7"/>